<gene>
    <name evidence="1" type="ORF">RF55_12197</name>
</gene>
<sequence>MKDDTSIRELVEKELISIFEENCDEIRSRAKENIRQVQQENRQGFNKRRKPATSYTIDDLVAIKRTQAGPGLKLAPKYLGPYRIIKMLRNDRYVVQKIGEHEGPYETSTAAEYIKRWVDDIDELTTDEEVENI</sequence>
<dbReference type="Proteomes" id="UP000036403">
    <property type="component" value="Unassembled WGS sequence"/>
</dbReference>
<organism evidence="1 2">
    <name type="scientific">Lasius niger</name>
    <name type="common">Black garden ant</name>
    <dbReference type="NCBI Taxonomy" id="67767"/>
    <lineage>
        <taxon>Eukaryota</taxon>
        <taxon>Metazoa</taxon>
        <taxon>Ecdysozoa</taxon>
        <taxon>Arthropoda</taxon>
        <taxon>Hexapoda</taxon>
        <taxon>Insecta</taxon>
        <taxon>Pterygota</taxon>
        <taxon>Neoptera</taxon>
        <taxon>Endopterygota</taxon>
        <taxon>Hymenoptera</taxon>
        <taxon>Apocrita</taxon>
        <taxon>Aculeata</taxon>
        <taxon>Formicoidea</taxon>
        <taxon>Formicidae</taxon>
        <taxon>Formicinae</taxon>
        <taxon>Lasius</taxon>
        <taxon>Lasius</taxon>
    </lineage>
</organism>
<keyword evidence="2" id="KW-1185">Reference proteome</keyword>
<evidence type="ECO:0000313" key="2">
    <source>
        <dbReference type="Proteomes" id="UP000036403"/>
    </source>
</evidence>
<reference evidence="1 2" key="1">
    <citation type="submission" date="2015-04" db="EMBL/GenBank/DDBJ databases">
        <title>Lasius niger genome sequencing.</title>
        <authorList>
            <person name="Konorov E.A."/>
            <person name="Nikitin M.A."/>
            <person name="Kirill M.V."/>
            <person name="Chang P."/>
        </authorList>
    </citation>
    <scope>NUCLEOTIDE SEQUENCE [LARGE SCALE GENOMIC DNA]</scope>
    <source>
        <tissue evidence="1">Whole</tissue>
    </source>
</reference>
<name>A0A0J7KCZ3_LASNI</name>
<comment type="caution">
    <text evidence="1">The sequence shown here is derived from an EMBL/GenBank/DDBJ whole genome shotgun (WGS) entry which is preliminary data.</text>
</comment>
<protein>
    <submittedName>
        <fullName evidence="1">Uncharacterized protein</fullName>
    </submittedName>
</protein>
<dbReference type="EMBL" id="LBMM01009161">
    <property type="protein sequence ID" value="KMQ88338.1"/>
    <property type="molecule type" value="Genomic_DNA"/>
</dbReference>
<dbReference type="PaxDb" id="67767-A0A0J7KCZ3"/>
<proteinExistence type="predicted"/>
<dbReference type="AlphaFoldDB" id="A0A0J7KCZ3"/>
<accession>A0A0J7KCZ3</accession>
<dbReference type="OrthoDB" id="7545917at2759"/>
<evidence type="ECO:0000313" key="1">
    <source>
        <dbReference type="EMBL" id="KMQ88338.1"/>
    </source>
</evidence>